<dbReference type="Pfam" id="PF00561">
    <property type="entry name" value="Abhydrolase_1"/>
    <property type="match status" value="1"/>
</dbReference>
<dbReference type="Proteomes" id="UP000433883">
    <property type="component" value="Unassembled WGS sequence"/>
</dbReference>
<protein>
    <recommendedName>
        <fullName evidence="3">AB hydrolase-1 domain-containing protein</fullName>
    </recommendedName>
</protein>
<proteinExistence type="inferred from homology"/>
<dbReference type="SUPFAM" id="SSF53474">
    <property type="entry name" value="alpha/beta-Hydrolases"/>
    <property type="match status" value="1"/>
</dbReference>
<evidence type="ECO:0000256" key="2">
    <source>
        <dbReference type="ARBA" id="ARBA00038334"/>
    </source>
</evidence>
<keyword evidence="1" id="KW-0378">Hydrolase</keyword>
<organism evidence="4 5">
    <name type="scientific">Venturia inaequalis</name>
    <name type="common">Apple scab fungus</name>
    <dbReference type="NCBI Taxonomy" id="5025"/>
    <lineage>
        <taxon>Eukaryota</taxon>
        <taxon>Fungi</taxon>
        <taxon>Dikarya</taxon>
        <taxon>Ascomycota</taxon>
        <taxon>Pezizomycotina</taxon>
        <taxon>Dothideomycetes</taxon>
        <taxon>Pleosporomycetidae</taxon>
        <taxon>Venturiales</taxon>
        <taxon>Venturiaceae</taxon>
        <taxon>Venturia</taxon>
    </lineage>
</organism>
<comment type="similarity">
    <text evidence="2">Belongs to the AB hydrolase superfamily. Epoxide hydrolase family.</text>
</comment>
<dbReference type="PANTHER" id="PTHR43329">
    <property type="entry name" value="EPOXIDE HYDROLASE"/>
    <property type="match status" value="1"/>
</dbReference>
<evidence type="ECO:0000313" key="5">
    <source>
        <dbReference type="Proteomes" id="UP000433883"/>
    </source>
</evidence>
<gene>
    <name evidence="4" type="ORF">BLS_008405</name>
</gene>
<comment type="caution">
    <text evidence="4">The sequence shown here is derived from an EMBL/GenBank/DDBJ whole genome shotgun (WGS) entry which is preliminary data.</text>
</comment>
<dbReference type="GO" id="GO:0016787">
    <property type="term" value="F:hydrolase activity"/>
    <property type="evidence" value="ECO:0007669"/>
    <property type="project" value="UniProtKB-KW"/>
</dbReference>
<dbReference type="InterPro" id="IPR000639">
    <property type="entry name" value="Epox_hydrolase-like"/>
</dbReference>
<dbReference type="Gene3D" id="3.40.50.1820">
    <property type="entry name" value="alpha/beta hydrolase"/>
    <property type="match status" value="1"/>
</dbReference>
<accession>A0A8H3V3V0</accession>
<evidence type="ECO:0000313" key="4">
    <source>
        <dbReference type="EMBL" id="KAE9980698.1"/>
    </source>
</evidence>
<dbReference type="PRINTS" id="PR00412">
    <property type="entry name" value="EPOXHYDRLASE"/>
</dbReference>
<evidence type="ECO:0000259" key="3">
    <source>
        <dbReference type="Pfam" id="PF00561"/>
    </source>
</evidence>
<dbReference type="InterPro" id="IPR000073">
    <property type="entry name" value="AB_hydrolase_1"/>
</dbReference>
<evidence type="ECO:0000256" key="1">
    <source>
        <dbReference type="ARBA" id="ARBA00022801"/>
    </source>
</evidence>
<sequence>MSARPIPIDVWSDPRIEHKTAVLNGHTYKYLYGVPKDGEWKKTVFLDAPKVPSASIKLYTLKRASDDIVELARQLGAPEIILGGHDWGGMVVWRCAGWHPELISHLFVICTPYDPPTKEYISTEDLVNSPLPQFGYQLHLASGEIEPRISDEKNIRQFLNGMYGGRGPKGEVMFSPRTGILFDNLPKVGKTPLMSDREVDYYVQEYSRNGLHGPLNWYRARKANWEDELNQTTIEIPTLFIETANDSVLKPEMSAGMERYVTNLSRRSVQAAHWAMWERPSDVNEFIKEWFIDRVFGRGIKL</sequence>
<dbReference type="InterPro" id="IPR029058">
    <property type="entry name" value="AB_hydrolase_fold"/>
</dbReference>
<name>A0A8H3V3V0_VENIN</name>
<feature type="domain" description="AB hydrolase-1" evidence="3">
    <location>
        <begin position="57"/>
        <end position="280"/>
    </location>
</feature>
<dbReference type="AlphaFoldDB" id="A0A8H3V3V0"/>
<reference evidence="4 5" key="1">
    <citation type="submission" date="2019-11" db="EMBL/GenBank/DDBJ databases">
        <title>Venturia inaequalis Genome Resource.</title>
        <authorList>
            <person name="Lichtner F.J."/>
        </authorList>
    </citation>
    <scope>NUCLEOTIDE SEQUENCE [LARGE SCALE GENOMIC DNA]</scope>
    <source>
        <strain evidence="4">Bline_iso_100314</strain>
    </source>
</reference>
<dbReference type="EMBL" id="WNWQ01000071">
    <property type="protein sequence ID" value="KAE9980698.1"/>
    <property type="molecule type" value="Genomic_DNA"/>
</dbReference>